<comment type="caution">
    <text evidence="2">The sequence shown here is derived from an EMBL/GenBank/DDBJ whole genome shotgun (WGS) entry which is preliminary data.</text>
</comment>
<dbReference type="InterPro" id="IPR032792">
    <property type="entry name" value="AGL_glucanoTrfase"/>
</dbReference>
<dbReference type="PANTHER" id="PTHR47786">
    <property type="entry name" value="ALPHA-1,4-GLUCAN:MALTOSE-1-PHOSPHATE MALTOSYLTRANSFERASE"/>
    <property type="match status" value="1"/>
</dbReference>
<dbReference type="Pfam" id="PF14701">
    <property type="entry name" value="hDGE_amylase"/>
    <property type="match status" value="1"/>
</dbReference>
<name>A0A367ZKA1_9BACT</name>
<reference evidence="2 3" key="1">
    <citation type="submission" date="2018-05" db="EMBL/GenBank/DDBJ databases">
        <title>A metagenomic window into the 2 km-deep terrestrial subsurface aquifer revealed taxonomically and functionally diverse microbial community comprising novel uncultured bacterial lineages.</title>
        <authorList>
            <person name="Kadnikov V.V."/>
            <person name="Mardanov A.V."/>
            <person name="Beletsky A.V."/>
            <person name="Banks D."/>
            <person name="Pimenov N.V."/>
            <person name="Frank Y.A."/>
            <person name="Karnachuk O.V."/>
            <person name="Ravin N.V."/>
        </authorList>
    </citation>
    <scope>NUCLEOTIDE SEQUENCE [LARGE SCALE GENOMIC DNA]</scope>
    <source>
        <strain evidence="2">BY5</strain>
    </source>
</reference>
<dbReference type="Proteomes" id="UP000252355">
    <property type="component" value="Unassembled WGS sequence"/>
</dbReference>
<dbReference type="AlphaFoldDB" id="A0A367ZKA1"/>
<evidence type="ECO:0000259" key="1">
    <source>
        <dbReference type="SMART" id="SM00642"/>
    </source>
</evidence>
<evidence type="ECO:0000313" key="2">
    <source>
        <dbReference type="EMBL" id="RCK78553.1"/>
    </source>
</evidence>
<dbReference type="PANTHER" id="PTHR47786:SF2">
    <property type="entry name" value="GLYCOSYL HYDROLASE FAMILY 13 CATALYTIC DOMAIN-CONTAINING PROTEIN"/>
    <property type="match status" value="1"/>
</dbReference>
<accession>A0A367ZKA1</accession>
<dbReference type="InterPro" id="IPR017853">
    <property type="entry name" value="GH"/>
</dbReference>
<evidence type="ECO:0000313" key="3">
    <source>
        <dbReference type="Proteomes" id="UP000252355"/>
    </source>
</evidence>
<dbReference type="SMART" id="SM00642">
    <property type="entry name" value="Aamy"/>
    <property type="match status" value="1"/>
</dbReference>
<sequence length="428" mass="49185">MNLLGNKGIRLYNLFPRLVGTMSRWREHLPRIKQMGFNAVYVNPFHYPGFSGSLYSPKDFFKFNPLFLDDGSPLSPIDQLRSFLEACHQQGILFIMDLVINHTAIDCTLIQEHPNWFKRHPNGEIVHPGARDGDRWVEWGDLAEVDNEHSPDRANLWNFWWSMLSHYLDVGVDGFRCDMAYQVPGDLWRFLIGKARDKKPGCLFLAESLGCSFQQVQALAGVGFDYLFNSTKYWDFNAPWGMEQYWKISPLVATISFPESHDSPRLLQERNGDLMAVKRQLIFAATFSQGYMIPIGFEYGFRRKLDVVQTQPSWWETTDIDLTGLIAHLNAIKDAYPVLNREPGLQIVDQANWANVFVYKRTAPGEKTVLVALNKDTAHHQHLFLPDLEAILGPGVYRDISPEYAMPEVPRRFEYGLRPSEVKLLTVA</sequence>
<protein>
    <submittedName>
        <fullName evidence="2">Alpha amylase</fullName>
    </submittedName>
</protein>
<dbReference type="SUPFAM" id="SSF51445">
    <property type="entry name" value="(Trans)glycosidases"/>
    <property type="match status" value="1"/>
</dbReference>
<feature type="domain" description="Glycosyl hydrolase family 13 catalytic" evidence="1">
    <location>
        <begin position="13"/>
        <end position="333"/>
    </location>
</feature>
<dbReference type="InterPro" id="IPR006047">
    <property type="entry name" value="GH13_cat_dom"/>
</dbReference>
<proteinExistence type="predicted"/>
<dbReference type="Gene3D" id="3.20.20.80">
    <property type="entry name" value="Glycosidases"/>
    <property type="match status" value="1"/>
</dbReference>
<dbReference type="GO" id="GO:0005975">
    <property type="term" value="P:carbohydrate metabolic process"/>
    <property type="evidence" value="ECO:0007669"/>
    <property type="project" value="InterPro"/>
</dbReference>
<dbReference type="EMBL" id="QOQW01000021">
    <property type="protein sequence ID" value="RCK78553.1"/>
    <property type="molecule type" value="Genomic_DNA"/>
</dbReference>
<gene>
    <name evidence="2" type="ORF">OZSIB_1275</name>
</gene>
<organism evidence="2 3">
    <name type="scientific">Candidatus Ozemobacter sibiricus</name>
    <dbReference type="NCBI Taxonomy" id="2268124"/>
    <lineage>
        <taxon>Bacteria</taxon>
        <taxon>Candidatus Ozemobacteria</taxon>
        <taxon>Candidatus Ozemobacterales</taxon>
        <taxon>Candidatus Ozemobacteraceae</taxon>
        <taxon>Candidatus Ozemobacter</taxon>
    </lineage>
</organism>